<dbReference type="InterPro" id="IPR036388">
    <property type="entry name" value="WH-like_DNA-bd_sf"/>
</dbReference>
<evidence type="ECO:0000313" key="6">
    <source>
        <dbReference type="EMBL" id="PKB14375.1"/>
    </source>
</evidence>
<dbReference type="SMART" id="SM00345">
    <property type="entry name" value="HTH_GNTR"/>
    <property type="match status" value="1"/>
</dbReference>
<dbReference type="Pfam" id="PF00392">
    <property type="entry name" value="GntR"/>
    <property type="match status" value="1"/>
</dbReference>
<dbReference type="SMART" id="SM00895">
    <property type="entry name" value="FCD"/>
    <property type="match status" value="1"/>
</dbReference>
<dbReference type="Gene3D" id="1.20.120.530">
    <property type="entry name" value="GntR ligand-binding domain-like"/>
    <property type="match status" value="1"/>
</dbReference>
<dbReference type="Gene3D" id="1.10.10.10">
    <property type="entry name" value="Winged helix-like DNA-binding domain superfamily/Winged helix DNA-binding domain"/>
    <property type="match status" value="1"/>
</dbReference>
<dbReference type="EMBL" id="PHUF01000004">
    <property type="protein sequence ID" value="PKB14375.1"/>
    <property type="molecule type" value="Genomic_DNA"/>
</dbReference>
<reference evidence="6 7" key="1">
    <citation type="submission" date="2017-11" db="EMBL/GenBank/DDBJ databases">
        <title>Genomic Encyclopedia of Type Strains, Phase III (KMG-III): the genomes of soil and plant-associated and newly described type strains.</title>
        <authorList>
            <person name="Whitman W."/>
        </authorList>
    </citation>
    <scope>NUCLEOTIDE SEQUENCE [LARGE SCALE GENOMIC DNA]</scope>
    <source>
        <strain evidence="6 7">CGMCC 1.12274</strain>
    </source>
</reference>
<dbReference type="RefSeq" id="WP_100867731.1">
    <property type="nucleotide sequence ID" value="NZ_PHUF01000004.1"/>
</dbReference>
<evidence type="ECO:0000259" key="5">
    <source>
        <dbReference type="PROSITE" id="PS50949"/>
    </source>
</evidence>
<feature type="domain" description="HTH gntR-type" evidence="5">
    <location>
        <begin position="19"/>
        <end position="89"/>
    </location>
</feature>
<proteinExistence type="predicted"/>
<evidence type="ECO:0000256" key="4">
    <source>
        <dbReference type="SAM" id="MobiDB-lite"/>
    </source>
</evidence>
<organism evidence="6 7">
    <name type="scientific">Novosphingobium kunmingense</name>
    <dbReference type="NCBI Taxonomy" id="1211806"/>
    <lineage>
        <taxon>Bacteria</taxon>
        <taxon>Pseudomonadati</taxon>
        <taxon>Pseudomonadota</taxon>
        <taxon>Alphaproteobacteria</taxon>
        <taxon>Sphingomonadales</taxon>
        <taxon>Sphingomonadaceae</taxon>
        <taxon>Novosphingobium</taxon>
    </lineage>
</organism>
<dbReference type="InterPro" id="IPR036390">
    <property type="entry name" value="WH_DNA-bd_sf"/>
</dbReference>
<accession>A0A2N0H611</accession>
<dbReference type="PANTHER" id="PTHR43537:SF44">
    <property type="entry name" value="GNTR FAMILY REGULATORY PROTEIN"/>
    <property type="match status" value="1"/>
</dbReference>
<name>A0A2N0H611_9SPHN</name>
<keyword evidence="3" id="KW-0804">Transcription</keyword>
<keyword evidence="1" id="KW-0805">Transcription regulation</keyword>
<sequence length="263" mass="28860">MLLGPIDDAAAAPQRIHVPKTSEIVADKIRAQIVRGELNEGDSLPPEGQLMESLGISRPTLREAFRILEAEGLISVVRGSRTGAKVHKPSIDLVSRYAGYVLESQGTTIADLYQARLAIEPSVVRWLATDRGGGAVVGLRNLLADMEALLDADKHEEFIERVEVFHQALVAATGLKTITFLSRMLLSLAGKHQRDFQKRHPRSSDGRRKSHRAGLRSYQKVVNLIEAGDVEGAVAHWRLHLRNANVTWTSEGEGSRIVDSLGD</sequence>
<keyword evidence="2" id="KW-0238">DNA-binding</keyword>
<dbReference type="Pfam" id="PF07729">
    <property type="entry name" value="FCD"/>
    <property type="match status" value="1"/>
</dbReference>
<keyword evidence="7" id="KW-1185">Reference proteome</keyword>
<dbReference type="InterPro" id="IPR011711">
    <property type="entry name" value="GntR_C"/>
</dbReference>
<dbReference type="GO" id="GO:0003700">
    <property type="term" value="F:DNA-binding transcription factor activity"/>
    <property type="evidence" value="ECO:0007669"/>
    <property type="project" value="InterPro"/>
</dbReference>
<feature type="compositionally biased region" description="Basic and acidic residues" evidence="4">
    <location>
        <begin position="192"/>
        <end position="207"/>
    </location>
</feature>
<dbReference type="CDD" id="cd07377">
    <property type="entry name" value="WHTH_GntR"/>
    <property type="match status" value="1"/>
</dbReference>
<dbReference type="GO" id="GO:0003677">
    <property type="term" value="F:DNA binding"/>
    <property type="evidence" value="ECO:0007669"/>
    <property type="project" value="UniProtKB-KW"/>
</dbReference>
<dbReference type="OrthoDB" id="9028214at2"/>
<evidence type="ECO:0000256" key="2">
    <source>
        <dbReference type="ARBA" id="ARBA00023125"/>
    </source>
</evidence>
<feature type="region of interest" description="Disordered" evidence="4">
    <location>
        <begin position="192"/>
        <end position="213"/>
    </location>
</feature>
<dbReference type="InterPro" id="IPR008920">
    <property type="entry name" value="TF_FadR/GntR_C"/>
</dbReference>
<evidence type="ECO:0000313" key="7">
    <source>
        <dbReference type="Proteomes" id="UP000232587"/>
    </source>
</evidence>
<dbReference type="SUPFAM" id="SSF46785">
    <property type="entry name" value="Winged helix' DNA-binding domain"/>
    <property type="match status" value="1"/>
</dbReference>
<dbReference type="SUPFAM" id="SSF48008">
    <property type="entry name" value="GntR ligand-binding domain-like"/>
    <property type="match status" value="1"/>
</dbReference>
<comment type="caution">
    <text evidence="6">The sequence shown here is derived from an EMBL/GenBank/DDBJ whole genome shotgun (WGS) entry which is preliminary data.</text>
</comment>
<dbReference type="PROSITE" id="PS50949">
    <property type="entry name" value="HTH_GNTR"/>
    <property type="match status" value="1"/>
</dbReference>
<dbReference type="PRINTS" id="PR00035">
    <property type="entry name" value="HTHGNTR"/>
</dbReference>
<evidence type="ECO:0000256" key="3">
    <source>
        <dbReference type="ARBA" id="ARBA00023163"/>
    </source>
</evidence>
<gene>
    <name evidence="6" type="ORF">B0I00_1962</name>
</gene>
<dbReference type="InterPro" id="IPR000524">
    <property type="entry name" value="Tscrpt_reg_HTH_GntR"/>
</dbReference>
<dbReference type="AlphaFoldDB" id="A0A2N0H611"/>
<protein>
    <submittedName>
        <fullName evidence="6">GntR family transcriptional regulator</fullName>
    </submittedName>
</protein>
<dbReference type="Proteomes" id="UP000232587">
    <property type="component" value="Unassembled WGS sequence"/>
</dbReference>
<evidence type="ECO:0000256" key="1">
    <source>
        <dbReference type="ARBA" id="ARBA00023015"/>
    </source>
</evidence>
<dbReference type="PANTHER" id="PTHR43537">
    <property type="entry name" value="TRANSCRIPTIONAL REGULATOR, GNTR FAMILY"/>
    <property type="match status" value="1"/>
</dbReference>